<protein>
    <submittedName>
        <fullName evidence="5">Chemotaxis protein</fullName>
    </submittedName>
</protein>
<organism evidence="5 6">
    <name type="scientific">Poseidonibacter ostreae</name>
    <dbReference type="NCBI Taxonomy" id="2654171"/>
    <lineage>
        <taxon>Bacteria</taxon>
        <taxon>Pseudomonadati</taxon>
        <taxon>Campylobacterota</taxon>
        <taxon>Epsilonproteobacteria</taxon>
        <taxon>Campylobacterales</taxon>
        <taxon>Arcobacteraceae</taxon>
        <taxon>Poseidonibacter</taxon>
    </lineage>
</organism>
<dbReference type="PANTHER" id="PTHR32089:SF112">
    <property type="entry name" value="LYSOZYME-LIKE PROTEIN-RELATED"/>
    <property type="match status" value="1"/>
</dbReference>
<dbReference type="RefSeq" id="WP_226898700.1">
    <property type="nucleotide sequence ID" value="NZ_WFKJ01000031.1"/>
</dbReference>
<feature type="domain" description="Methyl-accepting transducer" evidence="4">
    <location>
        <begin position="1"/>
        <end position="162"/>
    </location>
</feature>
<dbReference type="SMART" id="SM00283">
    <property type="entry name" value="MA"/>
    <property type="match status" value="1"/>
</dbReference>
<keyword evidence="1 3" id="KW-0807">Transducer</keyword>
<dbReference type="PRINTS" id="PR00260">
    <property type="entry name" value="CHEMTRNSDUCR"/>
</dbReference>
<dbReference type="InterPro" id="IPR004089">
    <property type="entry name" value="MCPsignal_dom"/>
</dbReference>
<dbReference type="Gene3D" id="1.10.287.950">
    <property type="entry name" value="Methyl-accepting chemotaxis protein"/>
    <property type="match status" value="1"/>
</dbReference>
<evidence type="ECO:0000313" key="6">
    <source>
        <dbReference type="Proteomes" id="UP000461010"/>
    </source>
</evidence>
<evidence type="ECO:0000256" key="2">
    <source>
        <dbReference type="ARBA" id="ARBA00029447"/>
    </source>
</evidence>
<evidence type="ECO:0000256" key="3">
    <source>
        <dbReference type="PROSITE-ProRule" id="PRU00284"/>
    </source>
</evidence>
<feature type="non-terminal residue" evidence="5">
    <location>
        <position position="1"/>
    </location>
</feature>
<comment type="similarity">
    <text evidence="2">Belongs to the methyl-accepting chemotaxis (MCP) protein family.</text>
</comment>
<dbReference type="PROSITE" id="PS50111">
    <property type="entry name" value="CHEMOTAXIS_TRANSDUC_2"/>
    <property type="match status" value="1"/>
</dbReference>
<comment type="caution">
    <text evidence="5">The sequence shown here is derived from an EMBL/GenBank/DDBJ whole genome shotgun (WGS) entry which is preliminary data.</text>
</comment>
<dbReference type="InterPro" id="IPR004090">
    <property type="entry name" value="Chemotax_Me-accpt_rcpt"/>
</dbReference>
<dbReference type="Pfam" id="PF00015">
    <property type="entry name" value="MCPsignal"/>
    <property type="match status" value="1"/>
</dbReference>
<dbReference type="Proteomes" id="UP000461010">
    <property type="component" value="Unassembled WGS sequence"/>
</dbReference>
<dbReference type="PANTHER" id="PTHR32089">
    <property type="entry name" value="METHYL-ACCEPTING CHEMOTAXIS PROTEIN MCPB"/>
    <property type="match status" value="1"/>
</dbReference>
<dbReference type="EMBL" id="WFKJ01000031">
    <property type="protein sequence ID" value="KAB7889835.1"/>
    <property type="molecule type" value="Genomic_DNA"/>
</dbReference>
<gene>
    <name evidence="5" type="ORF">GBG18_10350</name>
</gene>
<evidence type="ECO:0000259" key="4">
    <source>
        <dbReference type="PROSITE" id="PS50111"/>
    </source>
</evidence>
<accession>A0ABQ6VJU5</accession>
<proteinExistence type="inferred from homology"/>
<sequence>FDLINNMSNAIDEFSHTIEELNDKNNSITDLVKENDKISMQTNLLAINAAIEASKAKEYGRGFAIVATEVKKLAASSKESTLNIGNEIDNIKEMTSSVTNKNEAVQVLVKNSVEISKDAILKLKNLILVANQNSENSNSISCNVNQQLQSSDTIKNKIHNVVEDTRKAINGSQTNIHLGQTLIQTLES</sequence>
<name>A0ABQ6VJU5_9BACT</name>
<dbReference type="SUPFAM" id="SSF58104">
    <property type="entry name" value="Methyl-accepting chemotaxis protein (MCP) signaling domain"/>
    <property type="match status" value="1"/>
</dbReference>
<reference evidence="5 6" key="1">
    <citation type="submission" date="2019-10" db="EMBL/GenBank/DDBJ databases">
        <title>Poseidonibacter ostreae sp. nov., isolated from the gut of the Ostrea denselamellosa.</title>
        <authorList>
            <person name="Choi A."/>
        </authorList>
    </citation>
    <scope>NUCLEOTIDE SEQUENCE [LARGE SCALE GENOMIC DNA]</scope>
    <source>
        <strain evidence="5 6">SJOD-M-5</strain>
    </source>
</reference>
<evidence type="ECO:0000256" key="1">
    <source>
        <dbReference type="ARBA" id="ARBA00023224"/>
    </source>
</evidence>
<keyword evidence="6" id="KW-1185">Reference proteome</keyword>
<evidence type="ECO:0000313" key="5">
    <source>
        <dbReference type="EMBL" id="KAB7889835.1"/>
    </source>
</evidence>